<name>A0AAE3AJQ4_9FIRM</name>
<evidence type="ECO:0000256" key="3">
    <source>
        <dbReference type="ARBA" id="ARBA00022840"/>
    </source>
</evidence>
<dbReference type="Gene3D" id="3.40.50.300">
    <property type="entry name" value="P-loop containing nucleotide triphosphate hydrolases"/>
    <property type="match status" value="1"/>
</dbReference>
<sequence length="326" mass="36879">MAYIELHDVVKDFKIKNRRNGAFGNVKNFFAPQYLTKRAVDHISLEINRGEMVGYIGPNGAGKSTTIKILTGILLPTSGYVKVGNLEPYKNRKQNALHMGAVFGQRSQLLWDLPVQDALDLFRGMYRIEEKTYKKNVEMFCDLLGLDQFLMQPARQLSLGQKMRANLALALIHDPDVVYLDEPTIGLDVLAKDNIRAFLREINKEKNTTVLLTTHDMTDIESVCDRLVLINSGSVLYDGGLNAFKEQYSKGYSIRVTFADPKEAIQDTRFELIEKKDAESIYHVSQSDFQPGEALAFLASHCKMQDISIIETPIEEIVKAIYKHEA</sequence>
<dbReference type="AlphaFoldDB" id="A0AAE3AJQ4"/>
<evidence type="ECO:0000313" key="6">
    <source>
        <dbReference type="Proteomes" id="UP001199424"/>
    </source>
</evidence>
<dbReference type="SMART" id="SM00382">
    <property type="entry name" value="AAA"/>
    <property type="match status" value="1"/>
</dbReference>
<dbReference type="InterPro" id="IPR050763">
    <property type="entry name" value="ABC_transporter_ATP-binding"/>
</dbReference>
<keyword evidence="6" id="KW-1185">Reference proteome</keyword>
<evidence type="ECO:0000259" key="4">
    <source>
        <dbReference type="PROSITE" id="PS50893"/>
    </source>
</evidence>
<dbReference type="InterPro" id="IPR027417">
    <property type="entry name" value="P-loop_NTPase"/>
</dbReference>
<comment type="caution">
    <text evidence="5">The sequence shown here is derived from an EMBL/GenBank/DDBJ whole genome shotgun (WGS) entry which is preliminary data.</text>
</comment>
<dbReference type="PANTHER" id="PTHR42711:SF1">
    <property type="entry name" value="ABC-TRANSPORT PROTEIN, ATP-BINDING COMPONENT"/>
    <property type="match status" value="1"/>
</dbReference>
<feature type="domain" description="ABC transporter" evidence="4">
    <location>
        <begin position="4"/>
        <end position="257"/>
    </location>
</feature>
<keyword evidence="1" id="KW-0813">Transport</keyword>
<proteinExistence type="predicted"/>
<dbReference type="GO" id="GO:0016887">
    <property type="term" value="F:ATP hydrolysis activity"/>
    <property type="evidence" value="ECO:0007669"/>
    <property type="project" value="InterPro"/>
</dbReference>
<dbReference type="Proteomes" id="UP001199424">
    <property type="component" value="Unassembled WGS sequence"/>
</dbReference>
<dbReference type="InterPro" id="IPR003593">
    <property type="entry name" value="AAA+_ATPase"/>
</dbReference>
<dbReference type="InterPro" id="IPR003439">
    <property type="entry name" value="ABC_transporter-like_ATP-bd"/>
</dbReference>
<gene>
    <name evidence="5" type="ORF">LKD31_03330</name>
</gene>
<evidence type="ECO:0000313" key="5">
    <source>
        <dbReference type="EMBL" id="MCC2136045.1"/>
    </source>
</evidence>
<accession>A0AAE3AJQ4</accession>
<protein>
    <submittedName>
        <fullName evidence="5">ATP-binding cassette domain-containing protein</fullName>
    </submittedName>
</protein>
<dbReference type="PROSITE" id="PS50893">
    <property type="entry name" value="ABC_TRANSPORTER_2"/>
    <property type="match status" value="1"/>
</dbReference>
<reference evidence="5" key="1">
    <citation type="submission" date="2021-10" db="EMBL/GenBank/DDBJ databases">
        <title>Anaerobic single-cell dispensing facilitates the cultivation of human gut bacteria.</title>
        <authorList>
            <person name="Afrizal A."/>
        </authorList>
    </citation>
    <scope>NUCLEOTIDE SEQUENCE</scope>
    <source>
        <strain evidence="5">CLA-AA-H250</strain>
    </source>
</reference>
<evidence type="ECO:0000256" key="2">
    <source>
        <dbReference type="ARBA" id="ARBA00022741"/>
    </source>
</evidence>
<dbReference type="InterPro" id="IPR017871">
    <property type="entry name" value="ABC_transporter-like_CS"/>
</dbReference>
<dbReference type="PROSITE" id="PS00211">
    <property type="entry name" value="ABC_TRANSPORTER_1"/>
    <property type="match status" value="1"/>
</dbReference>
<dbReference type="EMBL" id="JAJEQC010000002">
    <property type="protein sequence ID" value="MCC2136045.1"/>
    <property type="molecule type" value="Genomic_DNA"/>
</dbReference>
<keyword evidence="3 5" id="KW-0067">ATP-binding</keyword>
<dbReference type="SUPFAM" id="SSF52540">
    <property type="entry name" value="P-loop containing nucleoside triphosphate hydrolases"/>
    <property type="match status" value="1"/>
</dbReference>
<dbReference type="GO" id="GO:0005524">
    <property type="term" value="F:ATP binding"/>
    <property type="evidence" value="ECO:0007669"/>
    <property type="project" value="UniProtKB-KW"/>
</dbReference>
<keyword evidence="2" id="KW-0547">Nucleotide-binding</keyword>
<dbReference type="PANTHER" id="PTHR42711">
    <property type="entry name" value="ABC TRANSPORTER ATP-BINDING PROTEIN"/>
    <property type="match status" value="1"/>
</dbReference>
<organism evidence="5 6">
    <name type="scientific">Hominenteromicrobium mulieris</name>
    <dbReference type="NCBI Taxonomy" id="2885357"/>
    <lineage>
        <taxon>Bacteria</taxon>
        <taxon>Bacillati</taxon>
        <taxon>Bacillota</taxon>
        <taxon>Clostridia</taxon>
        <taxon>Eubacteriales</taxon>
        <taxon>Oscillospiraceae</taxon>
        <taxon>Hominenteromicrobium</taxon>
    </lineage>
</organism>
<evidence type="ECO:0000256" key="1">
    <source>
        <dbReference type="ARBA" id="ARBA00022448"/>
    </source>
</evidence>
<dbReference type="RefSeq" id="WP_308448621.1">
    <property type="nucleotide sequence ID" value="NZ_JAJEQC010000002.1"/>
</dbReference>
<dbReference type="Pfam" id="PF00005">
    <property type="entry name" value="ABC_tran"/>
    <property type="match status" value="1"/>
</dbReference>